<proteinExistence type="predicted"/>
<dbReference type="InterPro" id="IPR011320">
    <property type="entry name" value="RNase_H1_N"/>
</dbReference>
<evidence type="ECO:0000256" key="1">
    <source>
        <dbReference type="SAM" id="MobiDB-lite"/>
    </source>
</evidence>
<evidence type="ECO:0000256" key="2">
    <source>
        <dbReference type="SAM" id="Phobius"/>
    </source>
</evidence>
<organism evidence="4 5">
    <name type="scientific">Leucocoprinus birnbaumii</name>
    <dbReference type="NCBI Taxonomy" id="56174"/>
    <lineage>
        <taxon>Eukaryota</taxon>
        <taxon>Fungi</taxon>
        <taxon>Dikarya</taxon>
        <taxon>Basidiomycota</taxon>
        <taxon>Agaricomycotina</taxon>
        <taxon>Agaricomycetes</taxon>
        <taxon>Agaricomycetidae</taxon>
        <taxon>Agaricales</taxon>
        <taxon>Agaricineae</taxon>
        <taxon>Agaricaceae</taxon>
        <taxon>Leucocoprinus</taxon>
    </lineage>
</organism>
<evidence type="ECO:0000313" key="5">
    <source>
        <dbReference type="Proteomes" id="UP001213000"/>
    </source>
</evidence>
<feature type="compositionally biased region" description="Polar residues" evidence="1">
    <location>
        <begin position="365"/>
        <end position="383"/>
    </location>
</feature>
<feature type="region of interest" description="Disordered" evidence="1">
    <location>
        <begin position="535"/>
        <end position="565"/>
    </location>
</feature>
<feature type="region of interest" description="Disordered" evidence="1">
    <location>
        <begin position="488"/>
        <end position="522"/>
    </location>
</feature>
<feature type="region of interest" description="Disordered" evidence="1">
    <location>
        <begin position="197"/>
        <end position="388"/>
    </location>
</feature>
<dbReference type="Gene3D" id="3.40.970.10">
    <property type="entry name" value="Ribonuclease H1, N-terminal domain"/>
    <property type="match status" value="1"/>
</dbReference>
<feature type="domain" description="Ribonuclease H1 N-terminal" evidence="3">
    <location>
        <begin position="110"/>
        <end position="152"/>
    </location>
</feature>
<evidence type="ECO:0000259" key="3">
    <source>
        <dbReference type="Pfam" id="PF01693"/>
    </source>
</evidence>
<name>A0AAD5VM48_9AGAR</name>
<keyword evidence="2" id="KW-0812">Transmembrane</keyword>
<feature type="region of interest" description="Disordered" evidence="1">
    <location>
        <begin position="973"/>
        <end position="1015"/>
    </location>
</feature>
<feature type="compositionally biased region" description="Acidic residues" evidence="1">
    <location>
        <begin position="497"/>
        <end position="506"/>
    </location>
</feature>
<dbReference type="SUPFAM" id="SSF55658">
    <property type="entry name" value="L9 N-domain-like"/>
    <property type="match status" value="1"/>
</dbReference>
<feature type="compositionally biased region" description="Polar residues" evidence="1">
    <location>
        <begin position="263"/>
        <end position="279"/>
    </location>
</feature>
<keyword evidence="2" id="KW-0472">Membrane</keyword>
<dbReference type="Pfam" id="PF01693">
    <property type="entry name" value="Cauli_VI"/>
    <property type="match status" value="1"/>
</dbReference>
<dbReference type="InterPro" id="IPR009027">
    <property type="entry name" value="Ribosomal_bL9/RNase_H1_N"/>
</dbReference>
<evidence type="ECO:0000313" key="4">
    <source>
        <dbReference type="EMBL" id="KAJ3564060.1"/>
    </source>
</evidence>
<dbReference type="InterPro" id="IPR037056">
    <property type="entry name" value="RNase_H1_N_sf"/>
</dbReference>
<accession>A0AAD5VM48</accession>
<dbReference type="AlphaFoldDB" id="A0AAD5VM48"/>
<dbReference type="EMBL" id="JANIEX010000698">
    <property type="protein sequence ID" value="KAJ3564060.1"/>
    <property type="molecule type" value="Genomic_DNA"/>
</dbReference>
<feature type="transmembrane region" description="Helical" evidence="2">
    <location>
        <begin position="1040"/>
        <end position="1060"/>
    </location>
</feature>
<gene>
    <name evidence="4" type="ORF">NP233_g8539</name>
</gene>
<comment type="caution">
    <text evidence="4">The sequence shown here is derived from an EMBL/GenBank/DDBJ whole genome shotgun (WGS) entry which is preliminary data.</text>
</comment>
<feature type="compositionally biased region" description="Low complexity" evidence="1">
    <location>
        <begin position="988"/>
        <end position="1005"/>
    </location>
</feature>
<protein>
    <recommendedName>
        <fullName evidence="3">Ribonuclease H1 N-terminal domain-containing protein</fullName>
    </recommendedName>
</protein>
<reference evidence="4" key="1">
    <citation type="submission" date="2022-07" db="EMBL/GenBank/DDBJ databases">
        <title>Genome Sequence of Leucocoprinus birnbaumii.</title>
        <authorList>
            <person name="Buettner E."/>
        </authorList>
    </citation>
    <scope>NUCLEOTIDE SEQUENCE</scope>
    <source>
        <strain evidence="4">VT141</strain>
    </source>
</reference>
<keyword evidence="5" id="KW-1185">Reference proteome</keyword>
<keyword evidence="2" id="KW-1133">Transmembrane helix</keyword>
<dbReference type="Proteomes" id="UP001213000">
    <property type="component" value="Unassembled WGS sequence"/>
</dbReference>
<sequence>MLRYVTHHWTESCILFGGSELTPGDLELSLQSYHAFFDDPTYYSDLDVSNVKLDELADNSNESEGEIEVLPPPSTARQVEGVPNQHTLRAAYLRNLHGAPHKVPSGKTRKFYAVHRGWKPSIYGTWTAASFQLPGFPGAYGEGYKTLEEARADYNYCKSNGTAGIGPVEMNINPADFPYGRIAQAFQDAIWLDPEIEPKSPTEVPEDMSPVAEPSISQLNCRSKKRPKAQGKGVDFVTSMNEPTSAPSHNPPPVPSEPLKHQGNPSDVITTELLSTHTPLTPPSKVNKHAPSGQFNGMSQMPLPTPSSSAKMPVPNTPPPLSSSEWEVLEMPGMFSRPTERSSARLLSPGAFPKPTAADKRQKPANKTVSSSQHLGSKQGSSNQRHRVATSGLVDDAISQLSSLQVDNDFMLSYQQAPPNSDIATLGRHKPGDQVFVVFRGCRTGVFYRLDAVSRAIGDPKNPNIYVEIAGSTSEAWRMYGEAEMKGERAYKQKPEEEGEEEDNGDGDVARSHPGGKKTKKAQYATGLAQGYKKDGLVHPLTGRRPKNTAASAHTDTEEPGVMLPDGILDDDDDVETHNFQIASVVKIDHIQIVDNQVMLPSSRCCGKGQAAKRKRPVHQNLPNRTVSMYLNIVCPLLYDHISSMRAWQPITNNAIFGIWNLVMKKNKPGVVIDKEKRDSKKAKTLLSVAHCNISTNYIHGLAVAGIAALEAEWQECKLKSKTEKAQFVKTMLGGTEEEHLSCHQKVMPFLFASAYNTSYNGQNKGPLLGNLVPCTLATHFCLVDTLPKKAFTLNSKPAGALIMSIQAAHRALIYAQGRKIKIPHSKVDPAAPFSAANWNNYTKVDDNGSLQSYTHASLFHKHVETLTEHHWDDIMKGAHKYANEDSPPPASTVNEKILMDMGSENDDELMDPDYNQPNHASPEPIPTFGVPGFSSYEQALQQDLEQHRDSDEEIRGKQYNGSMMEFDMDMGVDTEHDAHGGGEYWSDRSMSSSSSDLESSLGSDLDSDNLDGPKNDEIEYMRLNTRTWMALETTRTVTWMRSNPSLTVFAFVLLVLCFLF</sequence>